<dbReference type="PANTHER" id="PTHR44329:SF288">
    <property type="entry name" value="MITOGEN-ACTIVATED PROTEIN KINASE KINASE KINASE 20"/>
    <property type="match status" value="1"/>
</dbReference>
<dbReference type="InterPro" id="IPR000719">
    <property type="entry name" value="Prot_kinase_dom"/>
</dbReference>
<keyword evidence="2" id="KW-0547">Nucleotide-binding</keyword>
<dbReference type="OrthoDB" id="544350at2759"/>
<feature type="region of interest" description="Disordered" evidence="5">
    <location>
        <begin position="202"/>
        <end position="229"/>
    </location>
</feature>
<keyword evidence="4" id="KW-0067">ATP-binding</keyword>
<evidence type="ECO:0000256" key="2">
    <source>
        <dbReference type="ARBA" id="ARBA00022741"/>
    </source>
</evidence>
<evidence type="ECO:0000256" key="4">
    <source>
        <dbReference type="ARBA" id="ARBA00022840"/>
    </source>
</evidence>
<gene>
    <name evidence="7" type="ORF">FWILDA_LOCUS5228</name>
</gene>
<dbReference type="Pfam" id="PF07714">
    <property type="entry name" value="PK_Tyr_Ser-Thr"/>
    <property type="match status" value="1"/>
</dbReference>
<keyword evidence="1" id="KW-0808">Transferase</keyword>
<dbReference type="PROSITE" id="PS50011">
    <property type="entry name" value="PROTEIN_KINASE_DOM"/>
    <property type="match status" value="1"/>
</dbReference>
<dbReference type="EMBL" id="CAMKVN010000852">
    <property type="protein sequence ID" value="CAI2171735.1"/>
    <property type="molecule type" value="Genomic_DNA"/>
</dbReference>
<proteinExistence type="predicted"/>
<dbReference type="InterPro" id="IPR051681">
    <property type="entry name" value="Ser/Thr_Kinases-Pseudokinases"/>
</dbReference>
<evidence type="ECO:0000256" key="5">
    <source>
        <dbReference type="SAM" id="MobiDB-lite"/>
    </source>
</evidence>
<evidence type="ECO:0000259" key="6">
    <source>
        <dbReference type="PROSITE" id="PS50011"/>
    </source>
</evidence>
<evidence type="ECO:0000256" key="1">
    <source>
        <dbReference type="ARBA" id="ARBA00022679"/>
    </source>
</evidence>
<evidence type="ECO:0000313" key="8">
    <source>
        <dbReference type="Proteomes" id="UP001153678"/>
    </source>
</evidence>
<feature type="domain" description="Protein kinase" evidence="6">
    <location>
        <begin position="1"/>
        <end position="157"/>
    </location>
</feature>
<dbReference type="PANTHER" id="PTHR44329">
    <property type="entry name" value="SERINE/THREONINE-PROTEIN KINASE TNNI3K-RELATED"/>
    <property type="match status" value="1"/>
</dbReference>
<evidence type="ECO:0000256" key="3">
    <source>
        <dbReference type="ARBA" id="ARBA00022777"/>
    </source>
</evidence>
<keyword evidence="8" id="KW-1185">Reference proteome</keyword>
<protein>
    <submittedName>
        <fullName evidence="7">15672_t:CDS:1</fullName>
    </submittedName>
</protein>
<dbReference type="InterPro" id="IPR001245">
    <property type="entry name" value="Ser-Thr/Tyr_kinase_cat_dom"/>
</dbReference>
<dbReference type="Gene3D" id="1.10.510.10">
    <property type="entry name" value="Transferase(Phosphotransferase) domain 1"/>
    <property type="match status" value="1"/>
</dbReference>
<organism evidence="7 8">
    <name type="scientific">Funneliformis geosporum</name>
    <dbReference type="NCBI Taxonomy" id="1117311"/>
    <lineage>
        <taxon>Eukaryota</taxon>
        <taxon>Fungi</taxon>
        <taxon>Fungi incertae sedis</taxon>
        <taxon>Mucoromycota</taxon>
        <taxon>Glomeromycotina</taxon>
        <taxon>Glomeromycetes</taxon>
        <taxon>Glomerales</taxon>
        <taxon>Glomeraceae</taxon>
        <taxon>Funneliformis</taxon>
    </lineage>
</organism>
<accession>A0A9W4SJF3</accession>
<name>A0A9W4SJF3_9GLOM</name>
<dbReference type="SUPFAM" id="SSF56112">
    <property type="entry name" value="Protein kinase-like (PK-like)"/>
    <property type="match status" value="1"/>
</dbReference>
<keyword evidence="3" id="KW-0418">Kinase</keyword>
<dbReference type="GO" id="GO:0005524">
    <property type="term" value="F:ATP binding"/>
    <property type="evidence" value="ECO:0007669"/>
    <property type="project" value="UniProtKB-KW"/>
</dbReference>
<dbReference type="PRINTS" id="PR00109">
    <property type="entry name" value="TYRKINASE"/>
</dbReference>
<dbReference type="Proteomes" id="UP001153678">
    <property type="component" value="Unassembled WGS sequence"/>
</dbReference>
<dbReference type="AlphaFoldDB" id="A0A9W4SJF3"/>
<reference evidence="7" key="1">
    <citation type="submission" date="2022-08" db="EMBL/GenBank/DDBJ databases">
        <authorList>
            <person name="Kallberg Y."/>
            <person name="Tangrot J."/>
            <person name="Rosling A."/>
        </authorList>
    </citation>
    <scope>NUCLEOTIDE SEQUENCE</scope>
    <source>
        <strain evidence="7">Wild A</strain>
    </source>
</reference>
<sequence length="229" mass="26130">MYFEKVHHDLTGSLGIIHRDFHSGNILCNSEYDVVISDLGISKLSTEASVNENGYYGIIPYIAPEIFQGQKSNKYTEASDIYSFGMIMWELMIGRRPFWDQNYDTELIIKICDDIRPSIITTNAPEGYIELMQKCWHSDPKKRPTTRAIRESVKKIISNEKKNPTKIINSIDIGPTSKVTTVTTISAESTRSLKSRSIFGKRKFEDSDNRENIKKAKSNDNDRNGSNHN</sequence>
<dbReference type="GO" id="GO:0004674">
    <property type="term" value="F:protein serine/threonine kinase activity"/>
    <property type="evidence" value="ECO:0007669"/>
    <property type="project" value="TreeGrafter"/>
</dbReference>
<evidence type="ECO:0000313" key="7">
    <source>
        <dbReference type="EMBL" id="CAI2171735.1"/>
    </source>
</evidence>
<comment type="caution">
    <text evidence="7">The sequence shown here is derived from an EMBL/GenBank/DDBJ whole genome shotgun (WGS) entry which is preliminary data.</text>
</comment>
<dbReference type="InterPro" id="IPR011009">
    <property type="entry name" value="Kinase-like_dom_sf"/>
</dbReference>